<proteinExistence type="inferred from homology"/>
<evidence type="ECO:0000256" key="9">
    <source>
        <dbReference type="HAMAP-Rule" id="MF_00422"/>
    </source>
</evidence>
<dbReference type="Proteomes" id="UP000220752">
    <property type="component" value="Unassembled WGS sequence"/>
</dbReference>
<dbReference type="RefSeq" id="WP_097776462.1">
    <property type="nucleotide sequence ID" value="NZ_CABMES010000001.1"/>
</dbReference>
<evidence type="ECO:0000256" key="3">
    <source>
        <dbReference type="ARBA" id="ARBA00022475"/>
    </source>
</evidence>
<dbReference type="HAMAP" id="MF_00422">
    <property type="entry name" value="SecE"/>
    <property type="match status" value="1"/>
</dbReference>
<dbReference type="InterPro" id="IPR001901">
    <property type="entry name" value="Translocase_SecE/Sec61-g"/>
</dbReference>
<evidence type="ECO:0000313" key="11">
    <source>
        <dbReference type="Proteomes" id="UP000220752"/>
    </source>
</evidence>
<keyword evidence="7 9" id="KW-0811">Translocation</keyword>
<evidence type="ECO:0000256" key="5">
    <source>
        <dbReference type="ARBA" id="ARBA00022927"/>
    </source>
</evidence>
<accession>A0A2A6ZDZ8</accession>
<dbReference type="GO" id="GO:0065002">
    <property type="term" value="P:intracellular protein transmembrane transport"/>
    <property type="evidence" value="ECO:0007669"/>
    <property type="project" value="UniProtKB-UniRule"/>
</dbReference>
<evidence type="ECO:0000256" key="6">
    <source>
        <dbReference type="ARBA" id="ARBA00022989"/>
    </source>
</evidence>
<evidence type="ECO:0000256" key="7">
    <source>
        <dbReference type="ARBA" id="ARBA00023010"/>
    </source>
</evidence>
<evidence type="ECO:0000256" key="4">
    <source>
        <dbReference type="ARBA" id="ARBA00022692"/>
    </source>
</evidence>
<dbReference type="PANTHER" id="PTHR33910">
    <property type="entry name" value="PROTEIN TRANSLOCASE SUBUNIT SECE"/>
    <property type="match status" value="1"/>
</dbReference>
<keyword evidence="11" id="KW-1185">Reference proteome</keyword>
<keyword evidence="8 9" id="KW-0472">Membrane</keyword>
<comment type="similarity">
    <text evidence="9">Belongs to the SecE/SEC61-gamma family.</text>
</comment>
<comment type="function">
    <text evidence="9">Essential subunit of the Sec protein translocation channel SecYEG. Clamps together the 2 halves of SecY. May contact the channel plug during translocation.</text>
</comment>
<dbReference type="Pfam" id="PF00584">
    <property type="entry name" value="SecE"/>
    <property type="match status" value="1"/>
</dbReference>
<dbReference type="GO" id="GO:0005886">
    <property type="term" value="C:plasma membrane"/>
    <property type="evidence" value="ECO:0007669"/>
    <property type="project" value="UniProtKB-SubCell"/>
</dbReference>
<dbReference type="InterPro" id="IPR038379">
    <property type="entry name" value="SecE_sf"/>
</dbReference>
<protein>
    <recommendedName>
        <fullName evidence="9">Protein translocase subunit SecE</fullName>
    </recommendedName>
</protein>
<dbReference type="PANTHER" id="PTHR33910:SF1">
    <property type="entry name" value="PROTEIN TRANSLOCASE SUBUNIT SECE"/>
    <property type="match status" value="1"/>
</dbReference>
<dbReference type="EMBL" id="NMTQ01000011">
    <property type="protein sequence ID" value="PDX59576.1"/>
    <property type="molecule type" value="Genomic_DNA"/>
</dbReference>
<dbReference type="AlphaFoldDB" id="A0A2A6ZDZ8"/>
<keyword evidence="6 9" id="KW-1133">Transmembrane helix</keyword>
<organism evidence="10 11">
    <name type="scientific">Faecalibacterium langellae</name>
    <dbReference type="NCBI Taxonomy" id="3435293"/>
    <lineage>
        <taxon>Bacteria</taxon>
        <taxon>Bacillati</taxon>
        <taxon>Bacillota</taxon>
        <taxon>Clostridia</taxon>
        <taxon>Eubacteriales</taxon>
        <taxon>Oscillospiraceae</taxon>
        <taxon>Faecalibacterium</taxon>
    </lineage>
</organism>
<dbReference type="NCBIfam" id="TIGR00964">
    <property type="entry name" value="secE_bact"/>
    <property type="match status" value="1"/>
</dbReference>
<keyword evidence="5 9" id="KW-0653">Protein transport</keyword>
<dbReference type="Gene3D" id="1.20.5.1030">
    <property type="entry name" value="Preprotein translocase secy subunit"/>
    <property type="match status" value="1"/>
</dbReference>
<evidence type="ECO:0000256" key="2">
    <source>
        <dbReference type="ARBA" id="ARBA00022448"/>
    </source>
</evidence>
<evidence type="ECO:0000256" key="1">
    <source>
        <dbReference type="ARBA" id="ARBA00004370"/>
    </source>
</evidence>
<comment type="subcellular location">
    <subcellularLocation>
        <location evidence="9">Cell membrane</location>
        <topology evidence="9">Single-pass membrane protein</topology>
    </subcellularLocation>
    <subcellularLocation>
        <location evidence="1">Membrane</location>
    </subcellularLocation>
</comment>
<name>A0A2A6ZDZ8_9FIRM</name>
<dbReference type="GO" id="GO:0006605">
    <property type="term" value="P:protein targeting"/>
    <property type="evidence" value="ECO:0007669"/>
    <property type="project" value="UniProtKB-UniRule"/>
</dbReference>
<dbReference type="GO" id="GO:0009306">
    <property type="term" value="P:protein secretion"/>
    <property type="evidence" value="ECO:0007669"/>
    <property type="project" value="UniProtKB-UniRule"/>
</dbReference>
<comment type="caution">
    <text evidence="10">The sequence shown here is derived from an EMBL/GenBank/DDBJ whole genome shotgun (WGS) entry which is preliminary data.</text>
</comment>
<comment type="subunit">
    <text evidence="9">Component of the Sec protein translocase complex. Heterotrimer consisting of SecY, SecE and SecG subunits. The heterotrimers can form oligomers, although 1 heterotrimer is thought to be able to translocate proteins. Interacts with the ribosome. Interacts with SecDF, and other proteins may be involved. Interacts with SecA.</text>
</comment>
<dbReference type="InterPro" id="IPR005807">
    <property type="entry name" value="SecE_bac"/>
</dbReference>
<dbReference type="GO" id="GO:0008320">
    <property type="term" value="F:protein transmembrane transporter activity"/>
    <property type="evidence" value="ECO:0007669"/>
    <property type="project" value="UniProtKB-UniRule"/>
</dbReference>
<dbReference type="GO" id="GO:0043952">
    <property type="term" value="P:protein transport by the Sec complex"/>
    <property type="evidence" value="ECO:0007669"/>
    <property type="project" value="UniProtKB-UniRule"/>
</dbReference>
<sequence length="83" mass="8925">MADKTENKPGFVARAKAAVKNFFGKCAKFFRDTKSELKKVVWPSKEDVKTNTIVVLVTVAIAAVVMILLDAIFGGILGLIIGA</sequence>
<keyword evidence="2 9" id="KW-0813">Transport</keyword>
<feature type="transmembrane region" description="Helical" evidence="9">
    <location>
        <begin position="53"/>
        <end position="81"/>
    </location>
</feature>
<gene>
    <name evidence="9 10" type="primary">secE</name>
    <name evidence="10" type="ORF">CGS46_01325</name>
</gene>
<evidence type="ECO:0000256" key="8">
    <source>
        <dbReference type="ARBA" id="ARBA00023136"/>
    </source>
</evidence>
<keyword evidence="4 9" id="KW-0812">Transmembrane</keyword>
<reference evidence="10 11" key="1">
    <citation type="journal article" date="2017" name="Front. Microbiol.">
        <title>New Insights into the Diversity of the Genus Faecalibacterium.</title>
        <authorList>
            <person name="Benevides L."/>
            <person name="Burman S."/>
            <person name="Martin R."/>
            <person name="Robert V."/>
            <person name="Thomas M."/>
            <person name="Miquel S."/>
            <person name="Chain F."/>
            <person name="Sokol H."/>
            <person name="Bermudez-Humaran L.G."/>
            <person name="Morrison M."/>
            <person name="Langella P."/>
            <person name="Azevedo V.A."/>
            <person name="Chatel J.M."/>
            <person name="Soares S."/>
        </authorList>
    </citation>
    <scope>NUCLEOTIDE SEQUENCE [LARGE SCALE GENOMIC DNA]</scope>
    <source>
        <strain evidence="11">CNCM I-4540</strain>
    </source>
</reference>
<evidence type="ECO:0000313" key="10">
    <source>
        <dbReference type="EMBL" id="PDX59576.1"/>
    </source>
</evidence>
<keyword evidence="3 9" id="KW-1003">Cell membrane</keyword>